<dbReference type="PANTHER" id="PTHR20856">
    <property type="entry name" value="DNA-DIRECTED RNA POLYMERASE I SUBUNIT 2"/>
    <property type="match status" value="1"/>
</dbReference>
<feature type="domain" description="RNA polymerase Rpb2" evidence="19">
    <location>
        <begin position="441"/>
        <end position="505"/>
    </location>
</feature>
<evidence type="ECO:0000256" key="7">
    <source>
        <dbReference type="ARBA" id="ARBA00022723"/>
    </source>
</evidence>
<comment type="catalytic activity">
    <reaction evidence="12 14">
        <text>RNA(n) + a ribonucleoside 5'-triphosphate = RNA(n+1) + diphosphate</text>
        <dbReference type="Rhea" id="RHEA:21248"/>
        <dbReference type="Rhea" id="RHEA-COMP:14527"/>
        <dbReference type="Rhea" id="RHEA-COMP:17342"/>
        <dbReference type="ChEBI" id="CHEBI:33019"/>
        <dbReference type="ChEBI" id="CHEBI:61557"/>
        <dbReference type="ChEBI" id="CHEBI:140395"/>
        <dbReference type="EC" id="2.7.7.6"/>
    </reaction>
</comment>
<name>A0A3P3Y981_PLABS</name>
<dbReference type="InterPro" id="IPR007641">
    <property type="entry name" value="RNA_pol_Rpb2_7"/>
</dbReference>
<protein>
    <recommendedName>
        <fullName evidence="14">DNA-directed RNA polymerase subunit beta</fullName>
        <ecNumber evidence="14">2.7.7.6</ecNumber>
    </recommendedName>
</protein>
<keyword evidence="6 14" id="KW-0548">Nucleotidyltransferase</keyword>
<evidence type="ECO:0000259" key="16">
    <source>
        <dbReference type="Pfam" id="PF04560"/>
    </source>
</evidence>
<dbReference type="Pfam" id="PF04567">
    <property type="entry name" value="RNA_pol_Rpb2_5"/>
    <property type="match status" value="1"/>
</dbReference>
<evidence type="ECO:0000259" key="21">
    <source>
        <dbReference type="Pfam" id="PF04567"/>
    </source>
</evidence>
<geneLocation type="mitochondrion" evidence="22"/>
<keyword evidence="7" id="KW-0479">Metal-binding</keyword>
<dbReference type="Gene3D" id="2.40.50.150">
    <property type="match status" value="1"/>
</dbReference>
<proteinExistence type="inferred from homology"/>
<keyword evidence="22" id="KW-0496">Mitochondrion</keyword>
<dbReference type="FunFam" id="3.90.1800.10:FF:000002">
    <property type="entry name" value="DNA-directed RNA polymerase subunit beta"/>
    <property type="match status" value="1"/>
</dbReference>
<dbReference type="GO" id="GO:0008270">
    <property type="term" value="F:zinc ion binding"/>
    <property type="evidence" value="ECO:0007669"/>
    <property type="project" value="UniProtKB-KW"/>
</dbReference>
<dbReference type="Gene3D" id="2.40.270.10">
    <property type="entry name" value="DNA-directed RNA polymerase, subunit 2, domain 6"/>
    <property type="match status" value="1"/>
</dbReference>
<reference evidence="22 23" key="1">
    <citation type="submission" date="2018-03" db="EMBL/GenBank/DDBJ databases">
        <authorList>
            <person name="Fogelqvist J."/>
        </authorList>
    </citation>
    <scope>NUCLEOTIDE SEQUENCE [LARGE SCALE GENOMIC DNA]</scope>
</reference>
<dbReference type="GO" id="GO:0032549">
    <property type="term" value="F:ribonucleoside binding"/>
    <property type="evidence" value="ECO:0007669"/>
    <property type="project" value="InterPro"/>
</dbReference>
<evidence type="ECO:0000313" key="22">
    <source>
        <dbReference type="EMBL" id="SPQ96723.1"/>
    </source>
</evidence>
<evidence type="ECO:0000256" key="1">
    <source>
        <dbReference type="ARBA" id="ARBA00004123"/>
    </source>
</evidence>
<dbReference type="Pfam" id="PF04565">
    <property type="entry name" value="RNA_pol_Rpb2_3"/>
    <property type="match status" value="1"/>
</dbReference>
<dbReference type="Gene3D" id="3.90.1800.10">
    <property type="entry name" value="RNA polymerase alpha subunit dimerisation domain"/>
    <property type="match status" value="1"/>
</dbReference>
<dbReference type="EMBL" id="OVEO01000006">
    <property type="protein sequence ID" value="SPQ96723.1"/>
    <property type="molecule type" value="Genomic_DNA"/>
</dbReference>
<dbReference type="InterPro" id="IPR015712">
    <property type="entry name" value="DNA-dir_RNA_pol_su2"/>
</dbReference>
<dbReference type="GO" id="GO:0000428">
    <property type="term" value="C:DNA-directed RNA polymerase complex"/>
    <property type="evidence" value="ECO:0007669"/>
    <property type="project" value="UniProtKB-KW"/>
</dbReference>
<evidence type="ECO:0000259" key="20">
    <source>
        <dbReference type="Pfam" id="PF04566"/>
    </source>
</evidence>
<dbReference type="Gene3D" id="3.90.1110.10">
    <property type="entry name" value="RNA polymerase Rpb2, domain 2"/>
    <property type="match status" value="1"/>
</dbReference>
<evidence type="ECO:0000313" key="23">
    <source>
        <dbReference type="Proteomes" id="UP000290189"/>
    </source>
</evidence>
<evidence type="ECO:0000256" key="12">
    <source>
        <dbReference type="ARBA" id="ARBA00048552"/>
    </source>
</evidence>
<dbReference type="InterPro" id="IPR014724">
    <property type="entry name" value="RNA_pol_RPB2_OB-fold"/>
</dbReference>
<comment type="function">
    <text evidence="14">DNA-dependent RNA polymerase catalyzes the transcription of DNA into RNA using the four ribonucleoside triphosphates as substrates.</text>
</comment>
<evidence type="ECO:0000259" key="18">
    <source>
        <dbReference type="Pfam" id="PF04563"/>
    </source>
</evidence>
<evidence type="ECO:0000256" key="2">
    <source>
        <dbReference type="ARBA" id="ARBA00006835"/>
    </source>
</evidence>
<keyword evidence="11" id="KW-0539">Nucleus</keyword>
<keyword evidence="4 14" id="KW-0240">DNA-directed RNA polymerase</keyword>
<keyword evidence="5 14" id="KW-0808">Transferase</keyword>
<dbReference type="GO" id="GO:0006351">
    <property type="term" value="P:DNA-templated transcription"/>
    <property type="evidence" value="ECO:0007669"/>
    <property type="project" value="InterPro"/>
</dbReference>
<evidence type="ECO:0000256" key="4">
    <source>
        <dbReference type="ARBA" id="ARBA00022478"/>
    </source>
</evidence>
<dbReference type="Pfam" id="PF04563">
    <property type="entry name" value="RNA_pol_Rpb2_1"/>
    <property type="match status" value="1"/>
</dbReference>
<evidence type="ECO:0000256" key="10">
    <source>
        <dbReference type="ARBA" id="ARBA00023163"/>
    </source>
</evidence>
<feature type="domain" description="DNA-directed RNA polymerase subunit 2 hybrid-binding" evidence="15">
    <location>
        <begin position="677"/>
        <end position="1049"/>
    </location>
</feature>
<evidence type="ECO:0000259" key="15">
    <source>
        <dbReference type="Pfam" id="PF00562"/>
    </source>
</evidence>
<dbReference type="Proteomes" id="UP000290189">
    <property type="component" value="Unassembled WGS sequence"/>
</dbReference>
<evidence type="ECO:0000256" key="14">
    <source>
        <dbReference type="RuleBase" id="RU363031"/>
    </source>
</evidence>
<dbReference type="FunFam" id="3.90.1070.20:FF:000002">
    <property type="entry name" value="DNA-directed RNA polymerase subunit beta"/>
    <property type="match status" value="1"/>
</dbReference>
<dbReference type="InterPro" id="IPR007644">
    <property type="entry name" value="RNA_pol_bsu_protrusion"/>
</dbReference>
<dbReference type="InterPro" id="IPR007645">
    <property type="entry name" value="RNA_pol_Rpb2_3"/>
</dbReference>
<feature type="domain" description="RNA polymerase Rpb2" evidence="21">
    <location>
        <begin position="624"/>
        <end position="670"/>
    </location>
</feature>
<organism evidence="22 23">
    <name type="scientific">Plasmodiophora brassicae</name>
    <name type="common">Clubroot disease agent</name>
    <dbReference type="NCBI Taxonomy" id="37360"/>
    <lineage>
        <taxon>Eukaryota</taxon>
        <taxon>Sar</taxon>
        <taxon>Rhizaria</taxon>
        <taxon>Endomyxa</taxon>
        <taxon>Phytomyxea</taxon>
        <taxon>Plasmodiophorida</taxon>
        <taxon>Plasmodiophoridae</taxon>
        <taxon>Plasmodiophora</taxon>
    </lineage>
</organism>
<keyword evidence="10 14" id="KW-0804">Transcription</keyword>
<dbReference type="EC" id="2.7.7.6" evidence="14"/>
<dbReference type="InterPro" id="IPR037034">
    <property type="entry name" value="RNA_pol_Rpb2_2_sf"/>
</dbReference>
<dbReference type="SUPFAM" id="SSF64484">
    <property type="entry name" value="beta and beta-prime subunits of DNA dependent RNA-polymerase"/>
    <property type="match status" value="1"/>
</dbReference>
<dbReference type="GO" id="GO:0003677">
    <property type="term" value="F:DNA binding"/>
    <property type="evidence" value="ECO:0007669"/>
    <property type="project" value="InterPro"/>
</dbReference>
<dbReference type="Gene3D" id="3.90.1070.20">
    <property type="match status" value="1"/>
</dbReference>
<dbReference type="PROSITE" id="PS01166">
    <property type="entry name" value="RNA_POL_BETA"/>
    <property type="match status" value="1"/>
</dbReference>
<dbReference type="GO" id="GO:0003899">
    <property type="term" value="F:DNA-directed RNA polymerase activity"/>
    <property type="evidence" value="ECO:0007669"/>
    <property type="project" value="UniProtKB-EC"/>
</dbReference>
<evidence type="ECO:0000256" key="6">
    <source>
        <dbReference type="ARBA" id="ARBA00022695"/>
    </source>
</evidence>
<evidence type="ECO:0000256" key="9">
    <source>
        <dbReference type="ARBA" id="ARBA00022833"/>
    </source>
</evidence>
<evidence type="ECO:0000259" key="17">
    <source>
        <dbReference type="Pfam" id="PF04561"/>
    </source>
</evidence>
<feature type="domain" description="RNA polymerase beta subunit protrusion" evidence="18">
    <location>
        <begin position="39"/>
        <end position="416"/>
    </location>
</feature>
<dbReference type="FunFam" id="2.40.270.10:FF:000011">
    <property type="entry name" value="DNA-directed RNA polymerase subunit beta"/>
    <property type="match status" value="1"/>
</dbReference>
<dbReference type="FunFam" id="3.90.1110.10:FF:000006">
    <property type="entry name" value="DNA-directed RNA polymerase subunit beta"/>
    <property type="match status" value="1"/>
</dbReference>
<dbReference type="FunFam" id="3.90.1100.10:FF:000021">
    <property type="entry name" value="DNA-directed RNA polymerase subunit beta"/>
    <property type="match status" value="1"/>
</dbReference>
<evidence type="ECO:0000256" key="13">
    <source>
        <dbReference type="RuleBase" id="RU000434"/>
    </source>
</evidence>
<accession>A0A3P3Y981</accession>
<evidence type="ECO:0000256" key="3">
    <source>
        <dbReference type="ARBA" id="ARBA00011206"/>
    </source>
</evidence>
<dbReference type="InterPro" id="IPR007647">
    <property type="entry name" value="RNA_pol_Rpb2_5"/>
</dbReference>
<dbReference type="NCBIfam" id="NF007175">
    <property type="entry name" value="PRK09606.1"/>
    <property type="match status" value="1"/>
</dbReference>
<dbReference type="Pfam" id="PF04561">
    <property type="entry name" value="RNA_pol_Rpb2_2"/>
    <property type="match status" value="1"/>
</dbReference>
<dbReference type="AlphaFoldDB" id="A0A3P3Y981"/>
<comment type="subcellular location">
    <subcellularLocation>
        <location evidence="1">Nucleus</location>
    </subcellularLocation>
</comment>
<dbReference type="FunFam" id="3.90.1100.10:FF:000006">
    <property type="entry name" value="DNA-directed RNA polymerase subunit beta"/>
    <property type="match status" value="1"/>
</dbReference>
<dbReference type="Pfam" id="PF04566">
    <property type="entry name" value="RNA_pol_Rpb2_4"/>
    <property type="match status" value="1"/>
</dbReference>
<evidence type="ECO:0000256" key="5">
    <source>
        <dbReference type="ARBA" id="ARBA00022679"/>
    </source>
</evidence>
<dbReference type="InterPro" id="IPR007642">
    <property type="entry name" value="RNA_pol_Rpb2_2"/>
</dbReference>
<keyword evidence="8" id="KW-0863">Zinc-finger</keyword>
<evidence type="ECO:0000256" key="8">
    <source>
        <dbReference type="ARBA" id="ARBA00022771"/>
    </source>
</evidence>
<dbReference type="Gene3D" id="3.90.1100.10">
    <property type="match status" value="1"/>
</dbReference>
<dbReference type="InterPro" id="IPR007120">
    <property type="entry name" value="DNA-dir_RNAP_su2_dom"/>
</dbReference>
<dbReference type="Pfam" id="PF00562">
    <property type="entry name" value="RNA_pol_Rpb2_6"/>
    <property type="match status" value="1"/>
</dbReference>
<dbReference type="InterPro" id="IPR037033">
    <property type="entry name" value="DNA-dir_RNAP_su2_hyb_sf"/>
</dbReference>
<dbReference type="InterPro" id="IPR007646">
    <property type="entry name" value="RNA_pol_Rpb2_4"/>
</dbReference>
<gene>
    <name evidence="22" type="ORF">PLBR_LOCUS3938</name>
</gene>
<dbReference type="InterPro" id="IPR007121">
    <property type="entry name" value="RNA_pol_bsu_CS"/>
</dbReference>
<evidence type="ECO:0000259" key="19">
    <source>
        <dbReference type="Pfam" id="PF04565"/>
    </source>
</evidence>
<evidence type="ECO:0000256" key="11">
    <source>
        <dbReference type="ARBA" id="ARBA00023242"/>
    </source>
</evidence>
<keyword evidence="9" id="KW-0862">Zinc</keyword>
<dbReference type="Pfam" id="PF04560">
    <property type="entry name" value="RNA_pol_Rpb2_7"/>
    <property type="match status" value="1"/>
</dbReference>
<sequence length="1144" mass="128316">MTTVWEKTLFADDDTPLDQPVKQLEDKWRLLPAFLKVRGLVKQHIDSFDYFVNVDMRKIMEANQTVTCDADPSFYLRYTNIDVGMPCAEDDLMSASRVTPMECRLRNMTYSAPITVDVEYTRGRQLVRRKGVVIGKLPIMLRSNKCILRGKTEEQFAKLRECPHDPGGYFICKGAEKVILIQEQLSKNRIILEQDDKIGGYNASVTSSTHERKSKTDIYYKKGRIYLKHNSLTEDVPIAIVLKAMGIETDQQVIQMIGTEHADAFTPCLEDAKSAKIFTAYQALEYIGSHVRVSPQRRSGSAKSSRTDEAREALVSLVLCHVPVVQFDFHLKSVYIGFIIRRLLNVVKNPKLIDDKDYYGNKRLELGGQLLSLLFEDLFKKFNFELSRHATTVLSKPTRAEQFDILKCIRLDTITSGMVLAISTGNWKVKRFRMDRAGVTQVLTRLSFISALGTMTRITSQFEKTRKISGPRSLQPSQWGMLCPSDTPEGESCGLVKNLALLSHITTDTDPDPIFRVAFALGVEDIQLMSGAEFRDAGGYVVFLNGLIIGVHRQPDKFVADVRRLRRRGNIHEFVSIYSDVALRTVSISTDGGRVCRPLIIVVDGMPSIQPSDIAALKKGHLEFSDFLRRGLIEYLDVNEENNSFIAMSETDLYDSSQSDMRFTHMEIDPMTILGVCAGLIPYPHHNQSPRNTYQSVMGKQAIGAIAYNQHLRIDTLLYLLVYPMRPLCKTRSIELTGYENLPAGHNATVAVMSYSGYDIEDAIVLNKASLDRGFGRCIVLRKFETMMKRYPNGTTDRIVSPPETLASPRDDRFVALDKDGICHVGSAVTARDILVNKQMPINMMDPTSRPDALTDAQYQNAPLSYAGPGVAHVDQVCLTSNENDHFLIKILMRSTRRPELGDKFSSRHGQKGVCGVIVRQEDLPFSELGICPDIIMNPHGFPSRMTVGKMIELMAGKAGVLTGNFKYGTAFGGDKVKDLSEMLVRAGFNYHGRDVLTSGITGETLNVYVFMGPIYYQKLKHMVMDKIHGRARGPRAGLTRQPTEGRSREGGLRLGEMERDCLIGYGASMLLQERLMLSSDKFTVHVCQTCGLMGYKDKAGKLICTHCKTGADVVMLQIPYACKLLFQELQAMNIIPRLQLEDC</sequence>
<comment type="similarity">
    <text evidence="2 13">Belongs to the RNA polymerase beta chain family.</text>
</comment>
<feature type="domain" description="RNA polymerase Rpb2" evidence="20">
    <location>
        <begin position="542"/>
        <end position="602"/>
    </location>
</feature>
<dbReference type="FunFam" id="2.40.270.10:FF:000006">
    <property type="entry name" value="DNA-directed RNA polymerase subunit beta"/>
    <property type="match status" value="1"/>
</dbReference>
<feature type="domain" description="RNA polymerase Rpb2" evidence="16">
    <location>
        <begin position="1051"/>
        <end position="1141"/>
    </location>
</feature>
<comment type="subunit">
    <text evidence="3">Component of the RNA polymerase III (Pol III) complex consisting of 17 subunits.</text>
</comment>
<dbReference type="CDD" id="cd00653">
    <property type="entry name" value="RNA_pol_B_RPB2"/>
    <property type="match status" value="1"/>
</dbReference>
<dbReference type="GO" id="GO:0005634">
    <property type="term" value="C:nucleus"/>
    <property type="evidence" value="ECO:0007669"/>
    <property type="project" value="UniProtKB-SubCell"/>
</dbReference>
<feature type="domain" description="RNA polymerase Rpb2" evidence="17">
    <location>
        <begin position="187"/>
        <end position="365"/>
    </location>
</feature>